<dbReference type="PANTHER" id="PTHR43133">
    <property type="entry name" value="RNA POLYMERASE ECF-TYPE SIGMA FACTO"/>
    <property type="match status" value="1"/>
</dbReference>
<feature type="domain" description="RNA polymerase sigma-70 region 2" evidence="7">
    <location>
        <begin position="29"/>
        <end position="95"/>
    </location>
</feature>
<sequence length="273" mass="30423">MPTLAKELVKRNPKRTRSNMEQVNFPIWIQMHGAALRNYCRSLAGSVWEGDDLAQDTWLKIWSATQGKGDDVQITRTYLYRTAQHAWIDRSRRKRLRAESLPMDELLQAPGQNDPAEVWGAMETLVSELSPLQRTALLLIDILQYTAGEAAQLIQSTEGAVKAALHRARVRLRNAVEGSRREGRDTSGKGTSIGEAASPDTSNDVLVYAYMDAVRREDAAALAMLYNDVRPQDIVPVLTLQSYRRNSLRSKSGSPATDPVQNRQSFMSLGLAA</sequence>
<dbReference type="Proteomes" id="UP001516620">
    <property type="component" value="Unassembled WGS sequence"/>
</dbReference>
<dbReference type="Pfam" id="PF04542">
    <property type="entry name" value="Sigma70_r2"/>
    <property type="match status" value="1"/>
</dbReference>
<evidence type="ECO:0000256" key="1">
    <source>
        <dbReference type="ARBA" id="ARBA00010641"/>
    </source>
</evidence>
<dbReference type="InterPro" id="IPR036388">
    <property type="entry name" value="WH-like_DNA-bd_sf"/>
</dbReference>
<accession>A0ABS2HB58</accession>
<dbReference type="Gene3D" id="1.10.10.10">
    <property type="entry name" value="Winged helix-like DNA-binding domain superfamily/Winged helix DNA-binding domain"/>
    <property type="match status" value="1"/>
</dbReference>
<name>A0ABS2HB58_9BACL</name>
<dbReference type="Gene3D" id="1.10.1740.10">
    <property type="match status" value="1"/>
</dbReference>
<dbReference type="InterPro" id="IPR014284">
    <property type="entry name" value="RNA_pol_sigma-70_dom"/>
</dbReference>
<evidence type="ECO:0000256" key="2">
    <source>
        <dbReference type="ARBA" id="ARBA00023015"/>
    </source>
</evidence>
<dbReference type="InterPro" id="IPR013324">
    <property type="entry name" value="RNA_pol_sigma_r3/r4-like"/>
</dbReference>
<dbReference type="SUPFAM" id="SSF88946">
    <property type="entry name" value="Sigma2 domain of RNA polymerase sigma factors"/>
    <property type="match status" value="1"/>
</dbReference>
<evidence type="ECO:0000256" key="6">
    <source>
        <dbReference type="SAM" id="MobiDB-lite"/>
    </source>
</evidence>
<comment type="caution">
    <text evidence="9">The sequence shown here is derived from an EMBL/GenBank/DDBJ whole genome shotgun (WGS) entry which is preliminary data.</text>
</comment>
<evidence type="ECO:0000313" key="10">
    <source>
        <dbReference type="Proteomes" id="UP001516620"/>
    </source>
</evidence>
<proteinExistence type="inferred from homology"/>
<dbReference type="InterPro" id="IPR039425">
    <property type="entry name" value="RNA_pol_sigma-70-like"/>
</dbReference>
<feature type="compositionally biased region" description="Basic and acidic residues" evidence="6">
    <location>
        <begin position="178"/>
        <end position="187"/>
    </location>
</feature>
<evidence type="ECO:0000259" key="8">
    <source>
        <dbReference type="Pfam" id="PF08281"/>
    </source>
</evidence>
<feature type="domain" description="RNA polymerase sigma factor 70 region 4 type 2" evidence="8">
    <location>
        <begin position="121"/>
        <end position="172"/>
    </location>
</feature>
<feature type="compositionally biased region" description="Polar residues" evidence="6">
    <location>
        <begin position="246"/>
        <end position="267"/>
    </location>
</feature>
<keyword evidence="10" id="KW-1185">Reference proteome</keyword>
<protein>
    <submittedName>
        <fullName evidence="9">RNA polymerase sigma factor</fullName>
    </submittedName>
</protein>
<feature type="region of interest" description="Disordered" evidence="6">
    <location>
        <begin position="246"/>
        <end position="273"/>
    </location>
</feature>
<dbReference type="EMBL" id="JADCNN020000027">
    <property type="protein sequence ID" value="MBM6998088.1"/>
    <property type="molecule type" value="Genomic_DNA"/>
</dbReference>
<dbReference type="Pfam" id="PF08281">
    <property type="entry name" value="Sigma70_r4_2"/>
    <property type="match status" value="1"/>
</dbReference>
<dbReference type="RefSeq" id="WP_167521297.1">
    <property type="nucleotide sequence ID" value="NZ_JADCNN020000027.1"/>
</dbReference>
<dbReference type="InterPro" id="IPR007627">
    <property type="entry name" value="RNA_pol_sigma70_r2"/>
</dbReference>
<evidence type="ECO:0000259" key="7">
    <source>
        <dbReference type="Pfam" id="PF04542"/>
    </source>
</evidence>
<evidence type="ECO:0000256" key="4">
    <source>
        <dbReference type="ARBA" id="ARBA00023125"/>
    </source>
</evidence>
<organism evidence="9 10">
    <name type="scientific">Paenibacillus rhizolycopersici</name>
    <dbReference type="NCBI Taxonomy" id="2780073"/>
    <lineage>
        <taxon>Bacteria</taxon>
        <taxon>Bacillati</taxon>
        <taxon>Bacillota</taxon>
        <taxon>Bacilli</taxon>
        <taxon>Bacillales</taxon>
        <taxon>Paenibacillaceae</taxon>
        <taxon>Paenibacillus</taxon>
    </lineage>
</organism>
<gene>
    <name evidence="9" type="ORF">IM700_020680</name>
</gene>
<dbReference type="NCBIfam" id="TIGR02937">
    <property type="entry name" value="sigma70-ECF"/>
    <property type="match status" value="1"/>
</dbReference>
<keyword evidence="3" id="KW-0731">Sigma factor</keyword>
<dbReference type="InterPro" id="IPR013249">
    <property type="entry name" value="RNA_pol_sigma70_r4_t2"/>
</dbReference>
<dbReference type="PANTHER" id="PTHR43133:SF8">
    <property type="entry name" value="RNA POLYMERASE SIGMA FACTOR HI_1459-RELATED"/>
    <property type="match status" value="1"/>
</dbReference>
<dbReference type="InterPro" id="IPR013325">
    <property type="entry name" value="RNA_pol_sigma_r2"/>
</dbReference>
<comment type="similarity">
    <text evidence="1">Belongs to the sigma-70 factor family. ECF subfamily.</text>
</comment>
<reference evidence="9 10" key="1">
    <citation type="submission" date="2021-01" db="EMBL/GenBank/DDBJ databases">
        <title>Paenibacillus sp.nov. isolated from the rhizosphere soil of tomato plant.</title>
        <authorList>
            <person name="Thin K.K."/>
            <person name="Zhang X."/>
            <person name="He S."/>
        </authorList>
    </citation>
    <scope>NUCLEOTIDE SEQUENCE [LARGE SCALE GENOMIC DNA]</scope>
    <source>
        <strain evidence="9 10">DXFW5</strain>
    </source>
</reference>
<keyword evidence="5" id="KW-0804">Transcription</keyword>
<dbReference type="SUPFAM" id="SSF88659">
    <property type="entry name" value="Sigma3 and sigma4 domains of RNA polymerase sigma factors"/>
    <property type="match status" value="1"/>
</dbReference>
<feature type="region of interest" description="Disordered" evidence="6">
    <location>
        <begin position="175"/>
        <end position="198"/>
    </location>
</feature>
<evidence type="ECO:0000256" key="3">
    <source>
        <dbReference type="ARBA" id="ARBA00023082"/>
    </source>
</evidence>
<keyword evidence="2" id="KW-0805">Transcription regulation</keyword>
<evidence type="ECO:0000256" key="5">
    <source>
        <dbReference type="ARBA" id="ARBA00023163"/>
    </source>
</evidence>
<keyword evidence="4" id="KW-0238">DNA-binding</keyword>
<evidence type="ECO:0000313" key="9">
    <source>
        <dbReference type="EMBL" id="MBM6998088.1"/>
    </source>
</evidence>